<dbReference type="Pfam" id="PF25298">
    <property type="entry name" value="Baculo_FP_2nd"/>
    <property type="match status" value="1"/>
</dbReference>
<accession>A0ABQ7QYI8</accession>
<keyword evidence="5" id="KW-1185">Reference proteome</keyword>
<feature type="coiled-coil region" evidence="1">
    <location>
        <begin position="92"/>
        <end position="126"/>
    </location>
</feature>
<evidence type="ECO:0000259" key="2">
    <source>
        <dbReference type="Pfam" id="PF25298"/>
    </source>
</evidence>
<dbReference type="Proteomes" id="UP000823941">
    <property type="component" value="Chromosome 6"/>
</dbReference>
<organism evidence="4 5">
    <name type="scientific">Plutella xylostella</name>
    <name type="common">Diamondback moth</name>
    <name type="synonym">Plutella maculipennis</name>
    <dbReference type="NCBI Taxonomy" id="51655"/>
    <lineage>
        <taxon>Eukaryota</taxon>
        <taxon>Metazoa</taxon>
        <taxon>Ecdysozoa</taxon>
        <taxon>Arthropoda</taxon>
        <taxon>Hexapoda</taxon>
        <taxon>Insecta</taxon>
        <taxon>Pterygota</taxon>
        <taxon>Neoptera</taxon>
        <taxon>Endopterygota</taxon>
        <taxon>Lepidoptera</taxon>
        <taxon>Glossata</taxon>
        <taxon>Ditrysia</taxon>
        <taxon>Yponomeutoidea</taxon>
        <taxon>Plutellidae</taxon>
        <taxon>Plutella</taxon>
    </lineage>
</organism>
<dbReference type="Proteomes" id="UP000823941">
    <property type="component" value="Chromosome 22"/>
</dbReference>
<protein>
    <recommendedName>
        <fullName evidence="2">FP protein C-terminal domain-containing protein</fullName>
    </recommendedName>
</protein>
<evidence type="ECO:0000313" key="3">
    <source>
        <dbReference type="EMBL" id="KAG7299988.1"/>
    </source>
</evidence>
<dbReference type="EMBL" id="JAHIBW010000022">
    <property type="protein sequence ID" value="KAG7299988.1"/>
    <property type="molecule type" value="Genomic_DNA"/>
</dbReference>
<keyword evidence="1" id="KW-0175">Coiled coil</keyword>
<dbReference type="EMBL" id="JAHIBW010000006">
    <property type="protein sequence ID" value="KAG7310118.1"/>
    <property type="molecule type" value="Genomic_DNA"/>
</dbReference>
<evidence type="ECO:0000256" key="1">
    <source>
        <dbReference type="SAM" id="Coils"/>
    </source>
</evidence>
<comment type="caution">
    <text evidence="4">The sequence shown here is derived from an EMBL/GenBank/DDBJ whole genome shotgun (WGS) entry which is preliminary data.</text>
</comment>
<feature type="domain" description="FP protein C-terminal" evidence="2">
    <location>
        <begin position="242"/>
        <end position="294"/>
    </location>
</feature>
<evidence type="ECO:0000313" key="4">
    <source>
        <dbReference type="EMBL" id="KAG7310118.1"/>
    </source>
</evidence>
<proteinExistence type="predicted"/>
<name>A0ABQ7QYI8_PLUXY</name>
<reference evidence="4 5" key="1">
    <citation type="submission" date="2021-06" db="EMBL/GenBank/DDBJ databases">
        <title>A haploid diamondback moth (Plutella xylostella L.) genome assembly resolves 31 chromosomes and identifies a diamide resistance mutation.</title>
        <authorList>
            <person name="Ward C.M."/>
            <person name="Perry K.D."/>
            <person name="Baker G."/>
            <person name="Powis K."/>
            <person name="Heckel D.G."/>
            <person name="Baxter S.W."/>
        </authorList>
    </citation>
    <scope>NUCLEOTIDE SEQUENCE [LARGE SCALE GENOMIC DNA]</scope>
    <source>
        <strain evidence="4 5">LV</strain>
        <tissue evidence="4">Single pupa</tissue>
    </source>
</reference>
<sequence length="296" mass="33954">MMERSPPRTLSESDLPASTRIAPIVTQRDKRRKLSGNDHDDLTAFKMEMKELFQSFSDIQNKRLDSLEKLISDVKKSTSSISKTNLEIEQSVNFVSDQIKTVEEKITKLEEERKSISCQLFSMEEKCEEIERNCTKTCIEIRNVPKPKFESKENLFQSAAKLCNLIDVPLQNGDIRDVYRIPNKNDKAIGTLIIESSNTLTKKRIIVATKDYNKKNRSTQLSSMDIGIEGPAFPIFVSEHLTPKGRRLHFLARDFAKSESYAYCWTANGRVYLRKSEGAPHILLKNESQLNDLKKM</sequence>
<evidence type="ECO:0000313" key="5">
    <source>
        <dbReference type="Proteomes" id="UP000823941"/>
    </source>
</evidence>
<dbReference type="InterPro" id="IPR057251">
    <property type="entry name" value="FP_C"/>
</dbReference>
<gene>
    <name evidence="4" type="ORF">JYU34_004657</name>
    <name evidence="3" type="ORF">JYU34_017023</name>
</gene>